<dbReference type="Gene3D" id="2.160.20.10">
    <property type="entry name" value="Single-stranded right-handed beta-helix, Pectin lyase-like"/>
    <property type="match status" value="2"/>
</dbReference>
<dbReference type="SUPFAM" id="SSF51126">
    <property type="entry name" value="Pectin lyase-like"/>
    <property type="match status" value="1"/>
</dbReference>
<dbReference type="EMBL" id="JALIRP010000014">
    <property type="protein sequence ID" value="MCJ8014741.1"/>
    <property type="molecule type" value="Genomic_DNA"/>
</dbReference>
<dbReference type="SMART" id="SM00710">
    <property type="entry name" value="PbH1"/>
    <property type="match status" value="8"/>
</dbReference>
<dbReference type="AlphaFoldDB" id="A0A9X1WU63"/>
<dbReference type="PANTHER" id="PTHR36453:SF1">
    <property type="entry name" value="RIGHT HANDED BETA HELIX DOMAIN-CONTAINING PROTEIN"/>
    <property type="match status" value="1"/>
</dbReference>
<evidence type="ECO:0000256" key="1">
    <source>
        <dbReference type="SAM" id="MobiDB-lite"/>
    </source>
</evidence>
<accession>A0A9X1WU63</accession>
<feature type="region of interest" description="Disordered" evidence="1">
    <location>
        <begin position="685"/>
        <end position="704"/>
    </location>
</feature>
<name>A0A9X1WU63_9BACL</name>
<comment type="caution">
    <text evidence="4">The sequence shown here is derived from an EMBL/GenBank/DDBJ whole genome shotgun (WGS) entry which is preliminary data.</text>
</comment>
<dbReference type="InterPro" id="IPR006626">
    <property type="entry name" value="PbH1"/>
</dbReference>
<feature type="domain" description="GH141-like insertion" evidence="3">
    <location>
        <begin position="242"/>
        <end position="273"/>
    </location>
</feature>
<dbReference type="RefSeq" id="WP_244729976.1">
    <property type="nucleotide sequence ID" value="NZ_JALIRP010000014.1"/>
</dbReference>
<evidence type="ECO:0000313" key="5">
    <source>
        <dbReference type="Proteomes" id="UP001139347"/>
    </source>
</evidence>
<evidence type="ECO:0000259" key="2">
    <source>
        <dbReference type="Pfam" id="PF13229"/>
    </source>
</evidence>
<dbReference type="PANTHER" id="PTHR36453">
    <property type="entry name" value="SECRETED PROTEIN-RELATED"/>
    <property type="match status" value="1"/>
</dbReference>
<reference evidence="4" key="1">
    <citation type="submission" date="2022-04" db="EMBL/GenBank/DDBJ databases">
        <title>Paenibacillus mangrovi sp. nov., a novel endophytic bacterium isolated from bark of Kandelia candel.</title>
        <authorList>
            <person name="Tuo L."/>
        </authorList>
    </citation>
    <scope>NUCLEOTIDE SEQUENCE</scope>
    <source>
        <strain evidence="4">KQZ6P-2</strain>
    </source>
</reference>
<proteinExistence type="predicted"/>
<sequence length="704" mass="78927">MNSFSSSQNADENLQLYVSTEGRDHWSGTLAAPNDDRTDGPFATIGKARDAVRSMKEAAKLSGSVSVWLREGEYTLSEALIFRPQDSASVTYAAYPGETPVVSGGKRISGWREESLGSQKVWVVDIPEVAGGKWYFHQLFVGGQRRPRTRLPKQGFYWMQEVPGINVHEEGKEGGLFDGSDTFVCRSGDIRHWSNLTDVDVVAVHFWIEERMPIATFDERTSTVQSSRRSMFALRDDVAKRYAKYYVENVFEALSEPGEWYLDRSTGKLYYIPMPGESLEELEAYAGACDQFLRLEGDPDKGRYVEHIRFKGITFRYSDWHQPRGGGERFERSGIDFAAAPQAAFNIPGVIRMEGARYCAIEDCKIEHIGFYGIELSEGCMSNRIVGNEIVDMGAGGIKLDGSDAEGSVSRRTGNNRITDNIIRSGGRVFHSAVGVLSVHSFENVISHNHIFDLYYTGISCGWVWGYAESVSKNNRIEKNHIHHLGHGLLSDMGGIYTLGVQPGTVIRGNVIHDIEKCNYGGWAIYPDEGSSHILIENNICYNTSSQVFHEHYGRENIVRNNIFAFGREGQVALSRAEGHISFTFEKNIVVSDSQPIFVGGYSGQMDKRGFFSDLNLFWDVSGREPISGNGGHDEQARFSLRHTLTREELQELGYDLHSIYDDPRFVALDKYDFTLQEDSPAFDLGFQPIDNSDVGPRPLGKRE</sequence>
<dbReference type="Pfam" id="PF13229">
    <property type="entry name" value="Beta_helix"/>
    <property type="match status" value="1"/>
</dbReference>
<evidence type="ECO:0000313" key="4">
    <source>
        <dbReference type="EMBL" id="MCJ8014741.1"/>
    </source>
</evidence>
<dbReference type="InterPro" id="IPR012334">
    <property type="entry name" value="Pectin_lyas_fold"/>
</dbReference>
<feature type="domain" description="Right handed beta helix" evidence="2">
    <location>
        <begin position="351"/>
        <end position="519"/>
    </location>
</feature>
<protein>
    <submittedName>
        <fullName evidence="4">Right-handed parallel beta-helix repeat-containing protein</fullName>
    </submittedName>
</protein>
<dbReference type="Pfam" id="PF21231">
    <property type="entry name" value="GH141_M"/>
    <property type="match status" value="1"/>
</dbReference>
<dbReference type="InterPro" id="IPR011050">
    <property type="entry name" value="Pectin_lyase_fold/virulence"/>
</dbReference>
<organism evidence="4 5">
    <name type="scientific">Paenibacillus mangrovi</name>
    <dbReference type="NCBI Taxonomy" id="2931978"/>
    <lineage>
        <taxon>Bacteria</taxon>
        <taxon>Bacillati</taxon>
        <taxon>Bacillota</taxon>
        <taxon>Bacilli</taxon>
        <taxon>Bacillales</taxon>
        <taxon>Paenibacillaceae</taxon>
        <taxon>Paenibacillus</taxon>
    </lineage>
</organism>
<gene>
    <name evidence="4" type="ORF">MUG84_23960</name>
</gene>
<dbReference type="Proteomes" id="UP001139347">
    <property type="component" value="Unassembled WGS sequence"/>
</dbReference>
<dbReference type="InterPro" id="IPR039448">
    <property type="entry name" value="Beta_helix"/>
</dbReference>
<dbReference type="InterPro" id="IPR048482">
    <property type="entry name" value="GH141_ins"/>
</dbReference>
<keyword evidence="5" id="KW-1185">Reference proteome</keyword>
<evidence type="ECO:0000259" key="3">
    <source>
        <dbReference type="Pfam" id="PF21231"/>
    </source>
</evidence>